<dbReference type="AlphaFoldDB" id="A0A6N9T2I9"/>
<keyword evidence="1" id="KW-0732">Signal</keyword>
<evidence type="ECO:0000313" key="4">
    <source>
        <dbReference type="Proteomes" id="UP000469011"/>
    </source>
</evidence>
<dbReference type="InterPro" id="IPR032789">
    <property type="entry name" value="T2SS-T3SS_pil_N"/>
</dbReference>
<dbReference type="RefSeq" id="WP_163462603.1">
    <property type="nucleotide sequence ID" value="NZ_JAAAMG010000005.1"/>
</dbReference>
<accession>A0A6N9T2I9</accession>
<dbReference type="EMBL" id="JAAAMG010000005">
    <property type="protein sequence ID" value="NDW04405.1"/>
    <property type="molecule type" value="Genomic_DNA"/>
</dbReference>
<sequence length="155" mass="16376">MVLRPAVASLLSTIFFLAASPDMAVAKAPLSVEMDQAKVIELEKPAGTVIVGNPAIVDVQVLSSSRLVLTGKSSGITNVVILGEDGEAFIDEQVSVQTFEENTVRVYRQASRSTYACTPKCVPTVTVGDDMSSFSAVVQQQTQRQSIVEQAAGGN</sequence>
<keyword evidence="4" id="KW-1185">Reference proteome</keyword>
<evidence type="ECO:0000313" key="3">
    <source>
        <dbReference type="EMBL" id="NDW04405.1"/>
    </source>
</evidence>
<dbReference type="Proteomes" id="UP000469011">
    <property type="component" value="Unassembled WGS sequence"/>
</dbReference>
<gene>
    <name evidence="3" type="ORF">GTK09_08170</name>
</gene>
<name>A0A6N9T2I9_9HYPH</name>
<reference evidence="3 4" key="1">
    <citation type="submission" date="2020-01" db="EMBL/GenBank/DDBJ databases">
        <title>Jiella pacifica sp. nov.</title>
        <authorList>
            <person name="Xue Z."/>
            <person name="Zhu S."/>
            <person name="Chen J."/>
            <person name="Yang J."/>
        </authorList>
    </citation>
    <scope>NUCLEOTIDE SEQUENCE [LARGE SCALE GENOMIC DNA]</scope>
    <source>
        <strain evidence="3 4">40Bstr34</strain>
    </source>
</reference>
<feature type="chain" id="PRO_5026663798" evidence="1">
    <location>
        <begin position="25"/>
        <end position="155"/>
    </location>
</feature>
<protein>
    <submittedName>
        <fullName evidence="3">Pilus assembly protein CpaC</fullName>
    </submittedName>
</protein>
<proteinExistence type="predicted"/>
<evidence type="ECO:0000259" key="2">
    <source>
        <dbReference type="Pfam" id="PF13629"/>
    </source>
</evidence>
<comment type="caution">
    <text evidence="3">The sequence shown here is derived from an EMBL/GenBank/DDBJ whole genome shotgun (WGS) entry which is preliminary data.</text>
</comment>
<organism evidence="3 4">
    <name type="scientific">Jiella pacifica</name>
    <dbReference type="NCBI Taxonomy" id="2696469"/>
    <lineage>
        <taxon>Bacteria</taxon>
        <taxon>Pseudomonadati</taxon>
        <taxon>Pseudomonadota</taxon>
        <taxon>Alphaproteobacteria</taxon>
        <taxon>Hyphomicrobiales</taxon>
        <taxon>Aurantimonadaceae</taxon>
        <taxon>Jiella</taxon>
    </lineage>
</organism>
<evidence type="ECO:0000256" key="1">
    <source>
        <dbReference type="SAM" id="SignalP"/>
    </source>
</evidence>
<feature type="signal peptide" evidence="1">
    <location>
        <begin position="1"/>
        <end position="24"/>
    </location>
</feature>
<dbReference type="Pfam" id="PF13629">
    <property type="entry name" value="T2SS-T3SS_pil_N"/>
    <property type="match status" value="1"/>
</dbReference>
<feature type="domain" description="Pilus formation protein N-terminal" evidence="2">
    <location>
        <begin position="28"/>
        <end position="96"/>
    </location>
</feature>